<protein>
    <recommendedName>
        <fullName evidence="9">U5 small nuclear ribonucleoprotein TSSC4</fullName>
    </recommendedName>
</protein>
<keyword evidence="4" id="KW-0963">Cytoplasm</keyword>
<dbReference type="GO" id="GO:0008380">
    <property type="term" value="P:RNA splicing"/>
    <property type="evidence" value="ECO:0007669"/>
    <property type="project" value="UniProtKB-KW"/>
</dbReference>
<comment type="subcellular location">
    <subcellularLocation>
        <location evidence="2">Cytoplasm</location>
    </subcellularLocation>
    <subcellularLocation>
        <location evidence="1">Nucleus</location>
    </subcellularLocation>
</comment>
<organism evidence="12">
    <name type="scientific">Cacopsylla melanoneura</name>
    <dbReference type="NCBI Taxonomy" id="428564"/>
    <lineage>
        <taxon>Eukaryota</taxon>
        <taxon>Metazoa</taxon>
        <taxon>Ecdysozoa</taxon>
        <taxon>Arthropoda</taxon>
        <taxon>Hexapoda</taxon>
        <taxon>Insecta</taxon>
        <taxon>Pterygota</taxon>
        <taxon>Neoptera</taxon>
        <taxon>Paraneoptera</taxon>
        <taxon>Hemiptera</taxon>
        <taxon>Sternorrhyncha</taxon>
        <taxon>Psylloidea</taxon>
        <taxon>Psyllidae</taxon>
        <taxon>Psyllinae</taxon>
        <taxon>Cacopsylla</taxon>
    </lineage>
</organism>
<evidence type="ECO:0000256" key="2">
    <source>
        <dbReference type="ARBA" id="ARBA00004496"/>
    </source>
</evidence>
<keyword evidence="5" id="KW-0507">mRNA processing</keyword>
<dbReference type="GO" id="GO:0005681">
    <property type="term" value="C:spliceosomal complex"/>
    <property type="evidence" value="ECO:0007669"/>
    <property type="project" value="UniProtKB-KW"/>
</dbReference>
<evidence type="ECO:0000256" key="11">
    <source>
        <dbReference type="SAM" id="MobiDB-lite"/>
    </source>
</evidence>
<evidence type="ECO:0000256" key="10">
    <source>
        <dbReference type="ARBA" id="ARBA00045970"/>
    </source>
</evidence>
<evidence type="ECO:0000256" key="6">
    <source>
        <dbReference type="ARBA" id="ARBA00022728"/>
    </source>
</evidence>
<keyword evidence="6" id="KW-0747">Spliceosome</keyword>
<feature type="region of interest" description="Disordered" evidence="11">
    <location>
        <begin position="1"/>
        <end position="20"/>
    </location>
</feature>
<dbReference type="GO" id="GO:0005737">
    <property type="term" value="C:cytoplasm"/>
    <property type="evidence" value="ECO:0007669"/>
    <property type="project" value="UniProtKB-SubCell"/>
</dbReference>
<accession>A0A8D8YLP5</accession>
<dbReference type="EMBL" id="HBUF01382439">
    <property type="protein sequence ID" value="CAG6730839.1"/>
    <property type="molecule type" value="Transcribed_RNA"/>
</dbReference>
<reference evidence="12" key="1">
    <citation type="submission" date="2021-05" db="EMBL/GenBank/DDBJ databases">
        <authorList>
            <person name="Alioto T."/>
            <person name="Alioto T."/>
            <person name="Gomez Garrido J."/>
        </authorList>
    </citation>
    <scope>NUCLEOTIDE SEQUENCE</scope>
</reference>
<feature type="region of interest" description="Disordered" evidence="11">
    <location>
        <begin position="161"/>
        <end position="211"/>
    </location>
</feature>
<dbReference type="EMBL" id="HBUF01513509">
    <property type="protein sequence ID" value="CAG6747269.1"/>
    <property type="molecule type" value="Transcribed_RNA"/>
</dbReference>
<evidence type="ECO:0000256" key="1">
    <source>
        <dbReference type="ARBA" id="ARBA00004123"/>
    </source>
</evidence>
<dbReference type="PANTHER" id="PTHR13445:SF3">
    <property type="entry name" value="U5 SMALL NUCLEAR RIBONUCLEOPROTEIN TSSC4"/>
    <property type="match status" value="1"/>
</dbReference>
<dbReference type="EMBL" id="HBUF01193941">
    <property type="protein sequence ID" value="CAG6659359.1"/>
    <property type="molecule type" value="Transcribed_RNA"/>
</dbReference>
<dbReference type="EMBL" id="HBUF01513508">
    <property type="protein sequence ID" value="CAG6747268.1"/>
    <property type="molecule type" value="Transcribed_RNA"/>
</dbReference>
<sequence length="257" mass="29411">MSSNNNQEGNSGTESQLLFSNVENDEFKQRQNNLFNLLIKTEKETIKKDSFLAVSNKGTMSEKIKFHRNIRHEYNHTRAEPKPPRKSDGPNTFRVPDNRCISTFRKPHGNRTPDFRVNPHKWTKYTLSDVTENDLSDRSNTNAALSFLNDLKKQKTLDNDSVNMDVDTEGDGKTSKILFKKKSTPRTHTDDSSVRNNSESSGSSNQYVDGKHVMAEYVVGQSNKPKKVKNTDVARVQEKKNNKEIALNHLYEDEEDC</sequence>
<evidence type="ECO:0000256" key="9">
    <source>
        <dbReference type="ARBA" id="ARBA00035304"/>
    </source>
</evidence>
<keyword evidence="7" id="KW-0508">mRNA splicing</keyword>
<dbReference type="EMBL" id="HBUF01193940">
    <property type="protein sequence ID" value="CAG6659358.1"/>
    <property type="molecule type" value="Transcribed_RNA"/>
</dbReference>
<dbReference type="InterPro" id="IPR029338">
    <property type="entry name" value="TSSC4"/>
</dbReference>
<evidence type="ECO:0000313" key="12">
    <source>
        <dbReference type="EMBL" id="CAG6730839.1"/>
    </source>
</evidence>
<feature type="compositionally biased region" description="Basic and acidic residues" evidence="11">
    <location>
        <begin position="73"/>
        <end position="88"/>
    </location>
</feature>
<dbReference type="PANTHER" id="PTHR13445">
    <property type="entry name" value="TUMOR SUPPRESSING SUBTRANSFERABLE CANDIDATE 4 TSSC4"/>
    <property type="match status" value="1"/>
</dbReference>
<dbReference type="Pfam" id="PF15264">
    <property type="entry name" value="TSSC4"/>
    <property type="match status" value="1"/>
</dbReference>
<evidence type="ECO:0000256" key="3">
    <source>
        <dbReference type="ARBA" id="ARBA00010362"/>
    </source>
</evidence>
<keyword evidence="8" id="KW-0539">Nucleus</keyword>
<proteinExistence type="inferred from homology"/>
<dbReference type="AlphaFoldDB" id="A0A8D8YLP5"/>
<evidence type="ECO:0000256" key="5">
    <source>
        <dbReference type="ARBA" id="ARBA00022664"/>
    </source>
</evidence>
<evidence type="ECO:0000256" key="7">
    <source>
        <dbReference type="ARBA" id="ARBA00023187"/>
    </source>
</evidence>
<comment type="function">
    <text evidence="10">Protein associated with the U5 snRNP, during its maturation and its post-splicing recycling and which is required for spliceosomal tri-snRNP complex assembly in the nucleus. Has a molecular sequestering activity and transiently hinders SNRNP200 binding sites for constitutive splicing factors that intervene later during the assembly of the spliceosome and splicing. Together with its molecular sequestering activity, may also function as a molecular adapter and placeholder, coordinating the assembly of the U5 snRNP and its association with the U4/U6 di-snRNP.</text>
</comment>
<comment type="similarity">
    <text evidence="3">Belongs to the TSSC4 family.</text>
</comment>
<feature type="region of interest" description="Disordered" evidence="11">
    <location>
        <begin position="73"/>
        <end position="94"/>
    </location>
</feature>
<feature type="compositionally biased region" description="Low complexity" evidence="11">
    <location>
        <begin position="194"/>
        <end position="205"/>
    </location>
</feature>
<evidence type="ECO:0000256" key="4">
    <source>
        <dbReference type="ARBA" id="ARBA00022490"/>
    </source>
</evidence>
<name>A0A8D8YLP5_9HEMI</name>
<dbReference type="GO" id="GO:0006397">
    <property type="term" value="P:mRNA processing"/>
    <property type="evidence" value="ECO:0007669"/>
    <property type="project" value="UniProtKB-KW"/>
</dbReference>
<evidence type="ECO:0000256" key="8">
    <source>
        <dbReference type="ARBA" id="ARBA00023242"/>
    </source>
</evidence>